<dbReference type="Proteomes" id="UP001232019">
    <property type="component" value="Chromosome"/>
</dbReference>
<dbReference type="InterPro" id="IPR036291">
    <property type="entry name" value="NAD(P)-bd_dom_sf"/>
</dbReference>
<dbReference type="InterPro" id="IPR018931">
    <property type="entry name" value="DUF2520"/>
</dbReference>
<dbReference type="InterPro" id="IPR037108">
    <property type="entry name" value="TM1727-like_C_sf"/>
</dbReference>
<evidence type="ECO:0000259" key="2">
    <source>
        <dbReference type="Pfam" id="PF10728"/>
    </source>
</evidence>
<dbReference type="PANTHER" id="PTHR40459">
    <property type="entry name" value="CONSERVED HYPOTHETICAL ALANINE AND LEUCINE RICH PROTEIN"/>
    <property type="match status" value="1"/>
</dbReference>
<evidence type="ECO:0000259" key="1">
    <source>
        <dbReference type="Pfam" id="PF10727"/>
    </source>
</evidence>
<dbReference type="RefSeq" id="WP_302128261.1">
    <property type="nucleotide sequence ID" value="NZ_CP129968.2"/>
</dbReference>
<gene>
    <name evidence="3" type="ORF">QYS47_12085</name>
</gene>
<dbReference type="PANTHER" id="PTHR40459:SF1">
    <property type="entry name" value="CONSERVED HYPOTHETICAL ALANINE AND LEUCINE RICH PROTEIN"/>
    <property type="match status" value="1"/>
</dbReference>
<dbReference type="KEGG" id="marp:QYS47_12085"/>
<dbReference type="EMBL" id="CP129968">
    <property type="protein sequence ID" value="WKK82700.1"/>
    <property type="molecule type" value="Genomic_DNA"/>
</dbReference>
<organism evidence="3">
    <name type="scientific">Marivirga arenosa</name>
    <dbReference type="NCBI Taxonomy" id="3059076"/>
    <lineage>
        <taxon>Bacteria</taxon>
        <taxon>Pseudomonadati</taxon>
        <taxon>Bacteroidota</taxon>
        <taxon>Cytophagia</taxon>
        <taxon>Cytophagales</taxon>
        <taxon>Marivirgaceae</taxon>
        <taxon>Marivirga</taxon>
    </lineage>
</organism>
<dbReference type="InterPro" id="IPR008927">
    <property type="entry name" value="6-PGluconate_DH-like_C_sf"/>
</dbReference>
<sequence>MRNAAYHISFIGAGNVAWHLAPALENVGHYVKEVYSPSGKSAKKLVGNLYDAVVKENLDFSESPSQIFILAIPDDEIENVAKEIIFPDQSLLVHTSGSKPLSALEYSSASATGVFYPLQTFSKSRQVSFERIPFLLESENKEALRILQNLAKSLSKDVQLVSTAQRKQLHLAAVFACNFTNHMMSISEGIMNNAQLDFKLLTPLIMETIEKALNHSPSTVQTGPAKRGDLETLDKHMEMLNNNENVQAIYRMISQHILDQH</sequence>
<evidence type="ECO:0000313" key="3">
    <source>
        <dbReference type="EMBL" id="WKK82700.1"/>
    </source>
</evidence>
<dbReference type="SUPFAM" id="SSF51735">
    <property type="entry name" value="NAD(P)-binding Rossmann-fold domains"/>
    <property type="match status" value="1"/>
</dbReference>
<dbReference type="SUPFAM" id="SSF48179">
    <property type="entry name" value="6-phosphogluconate dehydrogenase C-terminal domain-like"/>
    <property type="match status" value="1"/>
</dbReference>
<feature type="domain" description="Putative oxidoreductase/dehydrogenase Rossmann-like" evidence="1">
    <location>
        <begin position="2"/>
        <end position="101"/>
    </location>
</feature>
<accession>A0AA49JD12</accession>
<feature type="domain" description="DUF2520" evidence="2">
    <location>
        <begin position="132"/>
        <end position="256"/>
    </location>
</feature>
<dbReference type="Pfam" id="PF10728">
    <property type="entry name" value="DUF2520"/>
    <property type="match status" value="1"/>
</dbReference>
<dbReference type="AlphaFoldDB" id="A0AA49JD12"/>
<protein>
    <submittedName>
        <fullName evidence="3">DUF2520 domain-containing protein</fullName>
    </submittedName>
</protein>
<dbReference type="Gene3D" id="1.10.1040.20">
    <property type="entry name" value="ProC-like, C-terminal domain"/>
    <property type="match status" value="1"/>
</dbReference>
<name>A0AA49JD12_9BACT</name>
<proteinExistence type="predicted"/>
<dbReference type="Pfam" id="PF10727">
    <property type="entry name" value="Rossmann-like"/>
    <property type="match status" value="1"/>
</dbReference>
<dbReference type="Gene3D" id="3.40.50.720">
    <property type="entry name" value="NAD(P)-binding Rossmann-like Domain"/>
    <property type="match status" value="1"/>
</dbReference>
<dbReference type="InterPro" id="IPR019665">
    <property type="entry name" value="OxRdtase/DH_put_Rossmann_dom"/>
</dbReference>
<reference evidence="3" key="1">
    <citation type="submission" date="2023-08" db="EMBL/GenBank/DDBJ databases">
        <title>Comparative genomics and taxonomic characterization of three novel marine species of genus Marivirga.</title>
        <authorList>
            <person name="Muhammad N."/>
            <person name="Kim S.-G."/>
        </authorList>
    </citation>
    <scope>NUCLEOTIDE SEQUENCE</scope>
    <source>
        <strain evidence="3">BKB1-2</strain>
    </source>
</reference>